<evidence type="ECO:0000313" key="2">
    <source>
        <dbReference type="EnsemblMetazoa" id="G31291.1:cds"/>
    </source>
</evidence>
<proteinExistence type="predicted"/>
<evidence type="ECO:0008006" key="4">
    <source>
        <dbReference type="Google" id="ProtNLM"/>
    </source>
</evidence>
<accession>A0A8W8M4Q2</accession>
<keyword evidence="3" id="KW-1185">Reference proteome</keyword>
<dbReference type="Gene3D" id="2.120.10.30">
    <property type="entry name" value="TolB, C-terminal domain"/>
    <property type="match status" value="1"/>
</dbReference>
<dbReference type="SUPFAM" id="SSF101898">
    <property type="entry name" value="NHL repeat"/>
    <property type="match status" value="1"/>
</dbReference>
<evidence type="ECO:0000313" key="3">
    <source>
        <dbReference type="Proteomes" id="UP000005408"/>
    </source>
</evidence>
<dbReference type="InterPro" id="IPR011042">
    <property type="entry name" value="6-blade_b-propeller_TolB-like"/>
</dbReference>
<protein>
    <recommendedName>
        <fullName evidence="4">Tripartite motif-containing protein 2</fullName>
    </recommendedName>
</protein>
<feature type="coiled-coil region" evidence="1">
    <location>
        <begin position="42"/>
        <end position="73"/>
    </location>
</feature>
<evidence type="ECO:0000256" key="1">
    <source>
        <dbReference type="SAM" id="Coils"/>
    </source>
</evidence>
<reference evidence="2" key="1">
    <citation type="submission" date="2022-08" db="UniProtKB">
        <authorList>
            <consortium name="EnsemblMetazoa"/>
        </authorList>
    </citation>
    <scope>IDENTIFICATION</scope>
    <source>
        <strain evidence="2">05x7-T-G4-1.051#20</strain>
    </source>
</reference>
<dbReference type="Proteomes" id="UP000005408">
    <property type="component" value="Unassembled WGS sequence"/>
</dbReference>
<keyword evidence="1" id="KW-0175">Coiled coil</keyword>
<dbReference type="EnsemblMetazoa" id="G31291.1">
    <property type="protein sequence ID" value="G31291.1:cds"/>
    <property type="gene ID" value="G31291"/>
</dbReference>
<name>A0A8W8M4Q2_MAGGI</name>
<organism evidence="2 3">
    <name type="scientific">Magallana gigas</name>
    <name type="common">Pacific oyster</name>
    <name type="synonym">Crassostrea gigas</name>
    <dbReference type="NCBI Taxonomy" id="29159"/>
    <lineage>
        <taxon>Eukaryota</taxon>
        <taxon>Metazoa</taxon>
        <taxon>Spiralia</taxon>
        <taxon>Lophotrochozoa</taxon>
        <taxon>Mollusca</taxon>
        <taxon>Bivalvia</taxon>
        <taxon>Autobranchia</taxon>
        <taxon>Pteriomorphia</taxon>
        <taxon>Ostreida</taxon>
        <taxon>Ostreoidea</taxon>
        <taxon>Ostreidae</taxon>
        <taxon>Magallana</taxon>
    </lineage>
</organism>
<dbReference type="AlphaFoldDB" id="A0A8W8M4Q2"/>
<sequence>MEDRFTGMEKKQEGRLSALNNNIEGRLIGMEQKIEGLIHARVSALEENIKGTLSRMEEKMEEKNSKMEKKIQHGLDRLILLPSAIPTLTIDTPVPNIKQISYVKSGRLWVLLPDFGDDYEDAGEIIQVDNNGNVKEKFYSSGPFCVSKDDALLYKSDWFDKDEDEDEDEDEDKYGDRVKKKTSEISTTLLKTKISEDMIGIYSSFVNGHILVLIKTSTVTESPWQQHFSYKITRYDENGRKIEDIWINDRIQGWRFWSSEYAYITENKNGDIIISGGKYTTVVGMDRSGEHRFRYSHPENLTPVDICTDKYGHILVAFTCSIHLLDEDGAFQKILLNNALSYIKFTCLCLDDKQNIYVGNNRGIVNVYKYLKDE</sequence>